<dbReference type="PROSITE" id="PS51257">
    <property type="entry name" value="PROKAR_LIPOPROTEIN"/>
    <property type="match status" value="1"/>
</dbReference>
<evidence type="ECO:0000313" key="2">
    <source>
        <dbReference type="Proteomes" id="UP001595818"/>
    </source>
</evidence>
<organism evidence="1 2">
    <name type="scientific">Negadavirga shengliensis</name>
    <dbReference type="NCBI Taxonomy" id="1389218"/>
    <lineage>
        <taxon>Bacteria</taxon>
        <taxon>Pseudomonadati</taxon>
        <taxon>Bacteroidota</taxon>
        <taxon>Cytophagia</taxon>
        <taxon>Cytophagales</taxon>
        <taxon>Cyclobacteriaceae</taxon>
        <taxon>Negadavirga</taxon>
    </lineage>
</organism>
<proteinExistence type="predicted"/>
<comment type="caution">
    <text evidence="1">The sequence shown here is derived from an EMBL/GenBank/DDBJ whole genome shotgun (WGS) entry which is preliminary data.</text>
</comment>
<accession>A0ABV9T2M9</accession>
<gene>
    <name evidence="1" type="ORF">ACFPFU_15055</name>
</gene>
<evidence type="ECO:0008006" key="3">
    <source>
        <dbReference type="Google" id="ProtNLM"/>
    </source>
</evidence>
<evidence type="ECO:0000313" key="1">
    <source>
        <dbReference type="EMBL" id="MFC4873015.1"/>
    </source>
</evidence>
<protein>
    <recommendedName>
        <fullName evidence="3">SusD-like starch-binding protein associating with outer membrane</fullName>
    </recommendedName>
</protein>
<dbReference type="EMBL" id="JBHSJJ010000008">
    <property type="protein sequence ID" value="MFC4873015.1"/>
    <property type="molecule type" value="Genomic_DNA"/>
</dbReference>
<dbReference type="Gene3D" id="1.25.40.390">
    <property type="match status" value="1"/>
</dbReference>
<keyword evidence="2" id="KW-1185">Reference proteome</keyword>
<sequence length="490" mass="54961">MKNLSYIFLMVLLISVSGCEMFNELDVENENSPNLSQVFADPQEYPSLLVGSYRIWWNQSIGPNPNYALSTAAEASTSGYGSWGMGDYYRVPRQPINNVNVDDPVLDPVYGSWYAYYAALPAVNNIIKGILEGNEVMVGNDDYTQGTLAHAYFLQGLIYGHLAITYDKAFLITENTVLEEFEYEFTEASDLLDFALSRMDQAIEICNTHSFSDPVSMLNGNTFDNASLAAFINANAARILAASARTAADTQSIDWNRIKNYAENGITSDFTVFGEVGWVGLAISRDTNNIIHLLAWDWIRVHSRILNMMAPRDPNAPYPWPNNTMALGEINSPDNRLNTDMEYAGQHPAWNPAVRGYHVLSMYKYTRFFESFGRTGTGPIHFFLKAENDLLLAEALLRTGGNSPQVADLVNNTRVGRGQLTPMTGSESPEEALDKLFYERYVELSWTYPLLPYFDRRRTDDLMPGTARQLPIPAKELILNGFEVYTFGGN</sequence>
<dbReference type="InterPro" id="IPR011990">
    <property type="entry name" value="TPR-like_helical_dom_sf"/>
</dbReference>
<dbReference type="SUPFAM" id="SSF48452">
    <property type="entry name" value="TPR-like"/>
    <property type="match status" value="1"/>
</dbReference>
<reference evidence="2" key="1">
    <citation type="journal article" date="2019" name="Int. J. Syst. Evol. Microbiol.">
        <title>The Global Catalogue of Microorganisms (GCM) 10K type strain sequencing project: providing services to taxonomists for standard genome sequencing and annotation.</title>
        <authorList>
            <consortium name="The Broad Institute Genomics Platform"/>
            <consortium name="The Broad Institute Genome Sequencing Center for Infectious Disease"/>
            <person name="Wu L."/>
            <person name="Ma J."/>
        </authorList>
    </citation>
    <scope>NUCLEOTIDE SEQUENCE [LARGE SCALE GENOMIC DNA]</scope>
    <source>
        <strain evidence="2">CGMCC 4.7466</strain>
    </source>
</reference>
<dbReference type="RefSeq" id="WP_377065595.1">
    <property type="nucleotide sequence ID" value="NZ_JBHSJJ010000008.1"/>
</dbReference>
<dbReference type="Proteomes" id="UP001595818">
    <property type="component" value="Unassembled WGS sequence"/>
</dbReference>
<name>A0ABV9T2M9_9BACT</name>